<reference evidence="4" key="1">
    <citation type="journal article" date="2019" name="Int. J. Syst. Evol. Microbiol.">
        <title>The Global Catalogue of Microorganisms (GCM) 10K type strain sequencing project: providing services to taxonomists for standard genome sequencing and annotation.</title>
        <authorList>
            <consortium name="The Broad Institute Genomics Platform"/>
            <consortium name="The Broad Institute Genome Sequencing Center for Infectious Disease"/>
            <person name="Wu L."/>
            <person name="Ma J."/>
        </authorList>
    </citation>
    <scope>NUCLEOTIDE SEQUENCE [LARGE SCALE GENOMIC DNA]</scope>
    <source>
        <strain evidence="4">CCUG 62974</strain>
    </source>
</reference>
<feature type="transmembrane region" description="Helical" evidence="2">
    <location>
        <begin position="373"/>
        <end position="396"/>
    </location>
</feature>
<feature type="compositionally biased region" description="Polar residues" evidence="1">
    <location>
        <begin position="269"/>
        <end position="280"/>
    </location>
</feature>
<evidence type="ECO:0000313" key="4">
    <source>
        <dbReference type="Proteomes" id="UP001597024"/>
    </source>
</evidence>
<sequence length="436" mass="46448">MTHRARGSKKADTEEILALSPLRQRFARGGPYTGFQDAETFSLWSDLMGIEFHNADAGRSPLDITEHMFQLLCREPGGLALDPTGLTAELPQRPILLPELRDLLMDRRLGNHVRDVVWRSLVIRARQEGPAWLVGAVGVAIPALRRTAGQIKSDHVARDAADVDSEVLTLFIEAIRTADLDAGDLRPHLCDAARRGSRYARRVVETGSCRLPYRAVAPPQAPWKHPDLVLFDAVVTDIPATAGTTATARSRSSSDAHSGHHDPKGGSGTASSSVRSTTSLPLDGQEEITTSTTAAPAIAADSSVEEGPPDRPPIPPWLAWVRQARQVLIVTTTVALLVAFAATAVLAESDAITAATPSGPDQLGRVFGNLRTWLISLLTTLATLMLTIGGLRYLIAGGDPGEVQKAKAALKAAALGYALAVLAPLFVNVLKRVVGG</sequence>
<keyword evidence="2" id="KW-0472">Membrane</keyword>
<evidence type="ECO:0000256" key="1">
    <source>
        <dbReference type="SAM" id="MobiDB-lite"/>
    </source>
</evidence>
<feature type="transmembrane region" description="Helical" evidence="2">
    <location>
        <begin position="408"/>
        <end position="427"/>
    </location>
</feature>
<feature type="transmembrane region" description="Helical" evidence="2">
    <location>
        <begin position="327"/>
        <end position="347"/>
    </location>
</feature>
<protein>
    <recommendedName>
        <fullName evidence="5">Integral membrane protein</fullName>
    </recommendedName>
</protein>
<comment type="caution">
    <text evidence="3">The sequence shown here is derived from an EMBL/GenBank/DDBJ whole genome shotgun (WGS) entry which is preliminary data.</text>
</comment>
<dbReference type="Proteomes" id="UP001597024">
    <property type="component" value="Unassembled WGS sequence"/>
</dbReference>
<feature type="compositionally biased region" description="Basic and acidic residues" evidence="1">
    <location>
        <begin position="252"/>
        <end position="264"/>
    </location>
</feature>
<organism evidence="3 4">
    <name type="scientific">Streptosporangium algeriense</name>
    <dbReference type="NCBI Taxonomy" id="1682748"/>
    <lineage>
        <taxon>Bacteria</taxon>
        <taxon>Bacillati</taxon>
        <taxon>Actinomycetota</taxon>
        <taxon>Actinomycetes</taxon>
        <taxon>Streptosporangiales</taxon>
        <taxon>Streptosporangiaceae</taxon>
        <taxon>Streptosporangium</taxon>
    </lineage>
</organism>
<dbReference type="InterPro" id="IPR043993">
    <property type="entry name" value="T4SS_pilin"/>
</dbReference>
<gene>
    <name evidence="3" type="ORF">ACFQ08_12515</name>
</gene>
<name>A0ABW3DNA5_9ACTN</name>
<feature type="compositionally biased region" description="Low complexity" evidence="1">
    <location>
        <begin position="289"/>
        <end position="302"/>
    </location>
</feature>
<feature type="region of interest" description="Disordered" evidence="1">
    <location>
        <begin position="244"/>
        <end position="311"/>
    </location>
</feature>
<keyword evidence="4" id="KW-1185">Reference proteome</keyword>
<keyword evidence="2" id="KW-0812">Transmembrane</keyword>
<evidence type="ECO:0008006" key="5">
    <source>
        <dbReference type="Google" id="ProtNLM"/>
    </source>
</evidence>
<evidence type="ECO:0000313" key="3">
    <source>
        <dbReference type="EMBL" id="MFD0885371.1"/>
    </source>
</evidence>
<dbReference type="EMBL" id="JBHTHX010000343">
    <property type="protein sequence ID" value="MFD0885371.1"/>
    <property type="molecule type" value="Genomic_DNA"/>
</dbReference>
<keyword evidence="2" id="KW-1133">Transmembrane helix</keyword>
<accession>A0ABW3DNA5</accession>
<dbReference type="Pfam" id="PF18895">
    <property type="entry name" value="T4SS_pilin"/>
    <property type="match status" value="1"/>
</dbReference>
<proteinExistence type="predicted"/>
<evidence type="ECO:0000256" key="2">
    <source>
        <dbReference type="SAM" id="Phobius"/>
    </source>
</evidence>